<dbReference type="RefSeq" id="WP_052020464.1">
    <property type="nucleotide sequence ID" value="NZ_AYXG01000016.1"/>
</dbReference>
<dbReference type="PANTHER" id="PTHR35526:SF3">
    <property type="entry name" value="ANTI-SIGMA-F FACTOR RSBW"/>
    <property type="match status" value="1"/>
</dbReference>
<evidence type="ECO:0000256" key="1">
    <source>
        <dbReference type="ARBA" id="ARBA00022527"/>
    </source>
</evidence>
<feature type="domain" description="Histidine kinase/HSP90-like ATPase" evidence="3">
    <location>
        <begin position="34"/>
        <end position="148"/>
    </location>
</feature>
<proteinExistence type="predicted"/>
<dbReference type="SUPFAM" id="SSF55874">
    <property type="entry name" value="ATPase domain of HSP90 chaperone/DNA topoisomerase II/histidine kinase"/>
    <property type="match status" value="1"/>
</dbReference>
<dbReference type="STRING" id="909613.UO65_0377"/>
<dbReference type="EMBL" id="AYXG01000016">
    <property type="protein sequence ID" value="EWC64254.1"/>
    <property type="molecule type" value="Genomic_DNA"/>
</dbReference>
<dbReference type="OrthoDB" id="5184914at2"/>
<dbReference type="Pfam" id="PF13581">
    <property type="entry name" value="HATPase_c_2"/>
    <property type="match status" value="1"/>
</dbReference>
<dbReference type="CDD" id="cd16936">
    <property type="entry name" value="HATPase_RsbW-like"/>
    <property type="match status" value="1"/>
</dbReference>
<name>W7JE44_9PSEU</name>
<keyword evidence="1" id="KW-0723">Serine/threonine-protein kinase</keyword>
<dbReference type="PANTHER" id="PTHR35526">
    <property type="entry name" value="ANTI-SIGMA-F FACTOR RSBW-RELATED"/>
    <property type="match status" value="1"/>
</dbReference>
<keyword evidence="1" id="KW-0808">Transferase</keyword>
<dbReference type="Gene3D" id="3.30.565.10">
    <property type="entry name" value="Histidine kinase-like ATPase, C-terminal domain"/>
    <property type="match status" value="1"/>
</dbReference>
<dbReference type="eggNOG" id="COG2172">
    <property type="taxonomic scope" value="Bacteria"/>
</dbReference>
<keyword evidence="5" id="KW-1185">Reference proteome</keyword>
<dbReference type="GO" id="GO:0004674">
    <property type="term" value="F:protein serine/threonine kinase activity"/>
    <property type="evidence" value="ECO:0007669"/>
    <property type="project" value="UniProtKB-KW"/>
</dbReference>
<feature type="compositionally biased region" description="Basic and acidic residues" evidence="2">
    <location>
        <begin position="1"/>
        <end position="11"/>
    </location>
</feature>
<reference evidence="4 5" key="1">
    <citation type="journal article" date="2014" name="Genome Announc.">
        <title>Draft Genome Sequence of the Antitrypanosomally Active Sponge-Associated Bacterium Actinokineospora sp. Strain EG49.</title>
        <authorList>
            <person name="Harjes J."/>
            <person name="Ryu T."/>
            <person name="Abdelmohsen U.R."/>
            <person name="Moitinho-Silva L."/>
            <person name="Horn H."/>
            <person name="Ravasi T."/>
            <person name="Hentschel U."/>
        </authorList>
    </citation>
    <scope>NUCLEOTIDE SEQUENCE [LARGE SCALE GENOMIC DNA]</scope>
    <source>
        <strain evidence="4 5">EG49</strain>
    </source>
</reference>
<accession>W7JE44</accession>
<feature type="region of interest" description="Disordered" evidence="2">
    <location>
        <begin position="1"/>
        <end position="23"/>
    </location>
</feature>
<dbReference type="InterPro" id="IPR003594">
    <property type="entry name" value="HATPase_dom"/>
</dbReference>
<dbReference type="InterPro" id="IPR050267">
    <property type="entry name" value="Anti-sigma-factor_SerPK"/>
</dbReference>
<keyword evidence="1" id="KW-0418">Kinase</keyword>
<organism evidence="4 5">
    <name type="scientific">Actinokineospora spheciospongiae</name>
    <dbReference type="NCBI Taxonomy" id="909613"/>
    <lineage>
        <taxon>Bacteria</taxon>
        <taxon>Bacillati</taxon>
        <taxon>Actinomycetota</taxon>
        <taxon>Actinomycetes</taxon>
        <taxon>Pseudonocardiales</taxon>
        <taxon>Pseudonocardiaceae</taxon>
        <taxon>Actinokineospora</taxon>
    </lineage>
</organism>
<evidence type="ECO:0000313" key="4">
    <source>
        <dbReference type="EMBL" id="EWC64254.1"/>
    </source>
</evidence>
<dbReference type="AlphaFoldDB" id="W7JE44"/>
<gene>
    <name evidence="4" type="ORF">UO65_0377</name>
</gene>
<dbReference type="InterPro" id="IPR036890">
    <property type="entry name" value="HATPase_C_sf"/>
</dbReference>
<protein>
    <submittedName>
        <fullName evidence="4">Serine phosphatase RsbU, regulator of sigma subunit</fullName>
    </submittedName>
</protein>
<sequence>MIDAHTPDAEHPGTGGVAGADPAAGDPRVLVVTVPADSTRLPALRRRLGRWLDGRGVTGPLRDDVVLAADEAVANSVEHGYRERLGGLVGVTVTVLEESVTLVVVDHGAWKPPAPDREDARGWGLRMVAALAERLDVVHANGRTTVTAHFRRDAGCRG</sequence>
<dbReference type="Proteomes" id="UP000019277">
    <property type="component" value="Unassembled WGS sequence"/>
</dbReference>
<evidence type="ECO:0000256" key="2">
    <source>
        <dbReference type="SAM" id="MobiDB-lite"/>
    </source>
</evidence>
<evidence type="ECO:0000259" key="3">
    <source>
        <dbReference type="Pfam" id="PF13581"/>
    </source>
</evidence>
<comment type="caution">
    <text evidence="4">The sequence shown here is derived from an EMBL/GenBank/DDBJ whole genome shotgun (WGS) entry which is preliminary data.</text>
</comment>
<evidence type="ECO:0000313" key="5">
    <source>
        <dbReference type="Proteomes" id="UP000019277"/>
    </source>
</evidence>